<dbReference type="Proteomes" id="UP000276980">
    <property type="component" value="Plasmid pIC001B"/>
</dbReference>
<dbReference type="InterPro" id="IPR008333">
    <property type="entry name" value="Cbr1-like_FAD-bd_dom"/>
</dbReference>
<keyword evidence="3" id="KW-0614">Plasmid</keyword>
<dbReference type="InterPro" id="IPR017927">
    <property type="entry name" value="FAD-bd_FR_type"/>
</dbReference>
<dbReference type="CDD" id="cd00207">
    <property type="entry name" value="fer2"/>
    <property type="match status" value="1"/>
</dbReference>
<dbReference type="InterPro" id="IPR017938">
    <property type="entry name" value="Riboflavin_synthase-like_b-brl"/>
</dbReference>
<dbReference type="AlphaFoldDB" id="A0A3S9AQG9"/>
<dbReference type="InterPro" id="IPR036010">
    <property type="entry name" value="2Fe-2S_ferredoxin-like_sf"/>
</dbReference>
<dbReference type="PANTHER" id="PTHR47354:SF5">
    <property type="entry name" value="PROTEIN RFBI"/>
    <property type="match status" value="1"/>
</dbReference>
<dbReference type="Pfam" id="PF00970">
    <property type="entry name" value="FAD_binding_6"/>
    <property type="match status" value="1"/>
</dbReference>
<dbReference type="SUPFAM" id="SSF54292">
    <property type="entry name" value="2Fe-2S ferredoxin-like"/>
    <property type="match status" value="1"/>
</dbReference>
<dbReference type="PROSITE" id="PS51384">
    <property type="entry name" value="FAD_FR"/>
    <property type="match status" value="1"/>
</dbReference>
<dbReference type="InterPro" id="IPR012675">
    <property type="entry name" value="Beta-grasp_dom_sf"/>
</dbReference>
<dbReference type="GO" id="GO:0051537">
    <property type="term" value="F:2 iron, 2 sulfur cluster binding"/>
    <property type="evidence" value="ECO:0007669"/>
    <property type="project" value="InterPro"/>
</dbReference>
<reference evidence="3 4" key="1">
    <citation type="submission" date="2017-06" db="EMBL/GenBank/DDBJ databases">
        <title>Complete Genome Sequence of the Carbazole-Degrading Bacterium Acinetobacter johnsonii IC001.</title>
        <authorList>
            <person name="Vejarano F."/>
            <person name="Suzuki-Minakuchi C."/>
            <person name="Ohtsubo Y."/>
            <person name="Tsuda M."/>
            <person name="Okada K."/>
            <person name="Nojiri H."/>
        </authorList>
    </citation>
    <scope>NUCLEOTIDE SEQUENCE [LARGE SCALE GENOMIC DNA]</scope>
    <source>
        <strain evidence="3 4">IC001</strain>
        <plasmid evidence="4">pic001b</plasmid>
    </source>
</reference>
<dbReference type="InterPro" id="IPR050415">
    <property type="entry name" value="MRET"/>
</dbReference>
<dbReference type="InterPro" id="IPR001433">
    <property type="entry name" value="OxRdtase_FAD/NAD-bd"/>
</dbReference>
<dbReference type="InterPro" id="IPR039261">
    <property type="entry name" value="FNR_nucleotide-bd"/>
</dbReference>
<evidence type="ECO:0000259" key="1">
    <source>
        <dbReference type="PROSITE" id="PS51085"/>
    </source>
</evidence>
<dbReference type="EMBL" id="CP022300">
    <property type="protein sequence ID" value="AZN65851.1"/>
    <property type="molecule type" value="Genomic_DNA"/>
</dbReference>
<dbReference type="PANTHER" id="PTHR47354">
    <property type="entry name" value="NADH OXIDOREDUCTASE HCR"/>
    <property type="match status" value="1"/>
</dbReference>
<dbReference type="SUPFAM" id="SSF52343">
    <property type="entry name" value="Ferredoxin reductase-like, C-terminal NADP-linked domain"/>
    <property type="match status" value="1"/>
</dbReference>
<dbReference type="PROSITE" id="PS51085">
    <property type="entry name" value="2FE2S_FER_2"/>
    <property type="match status" value="1"/>
</dbReference>
<evidence type="ECO:0000259" key="2">
    <source>
        <dbReference type="PROSITE" id="PS51384"/>
    </source>
</evidence>
<feature type="domain" description="2Fe-2S ferredoxin-type" evidence="1">
    <location>
        <begin position="2"/>
        <end position="95"/>
    </location>
</feature>
<evidence type="ECO:0000313" key="3">
    <source>
        <dbReference type="EMBL" id="AZN65851.1"/>
    </source>
</evidence>
<dbReference type="Pfam" id="PF00111">
    <property type="entry name" value="Fer2"/>
    <property type="match status" value="1"/>
</dbReference>
<geneLocation type="plasmid" evidence="4">
    <name>pic001b</name>
</geneLocation>
<accession>A0A3S9AQG9</accession>
<dbReference type="SUPFAM" id="SSF63380">
    <property type="entry name" value="Riboflavin synthase domain-like"/>
    <property type="match status" value="1"/>
</dbReference>
<feature type="domain" description="FAD-binding FR-type" evidence="2">
    <location>
        <begin position="101"/>
        <end position="201"/>
    </location>
</feature>
<dbReference type="PRINTS" id="PR00410">
    <property type="entry name" value="PHEHYDRXLASE"/>
</dbReference>
<dbReference type="Pfam" id="PF00175">
    <property type="entry name" value="NAD_binding_1"/>
    <property type="match status" value="1"/>
</dbReference>
<organism evidence="3 4">
    <name type="scientific">Acinetobacter johnsonii</name>
    <dbReference type="NCBI Taxonomy" id="40214"/>
    <lineage>
        <taxon>Bacteria</taxon>
        <taxon>Pseudomonadati</taxon>
        <taxon>Pseudomonadota</taxon>
        <taxon>Gammaproteobacteria</taxon>
        <taxon>Moraxellales</taxon>
        <taxon>Moraxellaceae</taxon>
        <taxon>Acinetobacter</taxon>
    </lineage>
</organism>
<dbReference type="GO" id="GO:0016491">
    <property type="term" value="F:oxidoreductase activity"/>
    <property type="evidence" value="ECO:0007669"/>
    <property type="project" value="InterPro"/>
</dbReference>
<name>A0A3S9AQG9_ACIJO</name>
<proteinExistence type="predicted"/>
<gene>
    <name evidence="3" type="ORF">CFH90_18235</name>
</gene>
<dbReference type="PROSITE" id="PS00197">
    <property type="entry name" value="2FE2S_FER_1"/>
    <property type="match status" value="1"/>
</dbReference>
<dbReference type="RefSeq" id="WP_126039547.1">
    <property type="nucleotide sequence ID" value="NZ_CP022300.1"/>
</dbReference>
<evidence type="ECO:0000313" key="4">
    <source>
        <dbReference type="Proteomes" id="UP000276980"/>
    </source>
</evidence>
<dbReference type="Gene3D" id="2.40.30.10">
    <property type="entry name" value="Translation factors"/>
    <property type="match status" value="1"/>
</dbReference>
<dbReference type="InterPro" id="IPR006058">
    <property type="entry name" value="2Fe2S_fd_BS"/>
</dbReference>
<protein>
    <submittedName>
        <fullName evidence="3">Ferredoxin-NADP reductase</fullName>
    </submittedName>
</protein>
<dbReference type="InterPro" id="IPR001041">
    <property type="entry name" value="2Fe-2S_ferredoxin-type"/>
</dbReference>
<dbReference type="Gene3D" id="3.10.20.30">
    <property type="match status" value="1"/>
</dbReference>
<sequence>MPIIKINNNPISIQSSTDHSMLTDLLNAGIGYPYECVTGKCGLCKFELIQGNIIKTEENPTGLSSRDLKKGNRYLACKCKLNSDLDIKVKLDNKFIQKTKISKIRSSVISKELLTHDFIKITLKPDENMSWLPGQFCLLSDPLLPSIDRAYSIANNYIKDGHIDFYIKRVPDGIFSNHIFDKINIDSTLILKGPFGHSYYQRSNRKLLIIGGGSGLSYAASIAKQAFSEGKDFLFYYGSRSTQDIPNWSSLVFTNNEIIDIKTVLSQSNNEWTGPTGFLHEVVNEDLGASLCEFDIYLAGPPVMVECSIKSFFDQGVPSENIHYDSFY</sequence>
<dbReference type="Gene3D" id="3.40.50.80">
    <property type="entry name" value="Nucleotide-binding domain of ferredoxin-NADP reductase (FNR) module"/>
    <property type="match status" value="1"/>
</dbReference>